<proteinExistence type="predicted"/>
<dbReference type="InterPro" id="IPR036280">
    <property type="entry name" value="Multihaem_cyt_sf"/>
</dbReference>
<reference evidence="1" key="1">
    <citation type="journal article" date="2020" name="mSystems">
        <title>Genome- and Community-Level Interaction Insights into Carbon Utilization and Element Cycling Functions of Hydrothermarchaeota in Hydrothermal Sediment.</title>
        <authorList>
            <person name="Zhou Z."/>
            <person name="Liu Y."/>
            <person name="Xu W."/>
            <person name="Pan J."/>
            <person name="Luo Z.H."/>
            <person name="Li M."/>
        </authorList>
    </citation>
    <scope>NUCLEOTIDE SEQUENCE [LARGE SCALE GENOMIC DNA]</scope>
    <source>
        <strain evidence="1">SpSt-26</strain>
    </source>
</reference>
<dbReference type="AlphaFoldDB" id="A0A7J2TJM1"/>
<sequence length="137" mass="15574">MKAWKIVLIFAMIVYGSLYAYTFHLSPAVKEKSFEEWIKIEENKRISFLQSDVCRECHLKVYRIWMSGNHSSVECEVCHGAGAEHAKLRVKESIVVEKSRDFCLICHGEISGRTAISVVSEGHGSGVICTYCHDPHR</sequence>
<gene>
    <name evidence="1" type="ORF">ENP88_06560</name>
</gene>
<organism evidence="1">
    <name type="scientific">Archaeoglobus fulgidus</name>
    <dbReference type="NCBI Taxonomy" id="2234"/>
    <lineage>
        <taxon>Archaea</taxon>
        <taxon>Methanobacteriati</taxon>
        <taxon>Methanobacteriota</taxon>
        <taxon>Archaeoglobi</taxon>
        <taxon>Archaeoglobales</taxon>
        <taxon>Archaeoglobaceae</taxon>
        <taxon>Archaeoglobus</taxon>
    </lineage>
</organism>
<dbReference type="Gene3D" id="1.10.287.3080">
    <property type="match status" value="1"/>
</dbReference>
<evidence type="ECO:0008006" key="2">
    <source>
        <dbReference type="Google" id="ProtNLM"/>
    </source>
</evidence>
<protein>
    <recommendedName>
        <fullName evidence="2">Cytochrome c-552/4 domain-containing protein</fullName>
    </recommendedName>
</protein>
<comment type="caution">
    <text evidence="1">The sequence shown here is derived from an EMBL/GenBank/DDBJ whole genome shotgun (WGS) entry which is preliminary data.</text>
</comment>
<dbReference type="EMBL" id="DSLA01000098">
    <property type="protein sequence ID" value="HEH35790.1"/>
    <property type="molecule type" value="Genomic_DNA"/>
</dbReference>
<accession>A0A7J2TJM1</accession>
<evidence type="ECO:0000313" key="1">
    <source>
        <dbReference type="EMBL" id="HEH35790.1"/>
    </source>
</evidence>
<name>A0A7J2TJM1_ARCFL</name>
<dbReference type="SUPFAM" id="SSF48695">
    <property type="entry name" value="Multiheme cytochromes"/>
    <property type="match status" value="1"/>
</dbReference>